<accession>A0A4Q7YQ64</accession>
<dbReference type="InterPro" id="IPR015421">
    <property type="entry name" value="PyrdxlP-dep_Trfase_major"/>
</dbReference>
<feature type="active site" description="Proton acceptor" evidence="3">
    <location>
        <position position="205"/>
    </location>
</feature>
<evidence type="ECO:0000256" key="3">
    <source>
        <dbReference type="PIRSR" id="PIRSR000390-1"/>
    </source>
</evidence>
<dbReference type="Proteomes" id="UP000292958">
    <property type="component" value="Unassembled WGS sequence"/>
</dbReference>
<dbReference type="GO" id="GO:0008483">
    <property type="term" value="F:transaminase activity"/>
    <property type="evidence" value="ECO:0007669"/>
    <property type="project" value="TreeGrafter"/>
</dbReference>
<dbReference type="CDD" id="cd00616">
    <property type="entry name" value="AHBA_syn"/>
    <property type="match status" value="1"/>
</dbReference>
<dbReference type="Gene3D" id="3.40.640.10">
    <property type="entry name" value="Type I PLP-dependent aspartate aminotransferase-like (Major domain)"/>
    <property type="match status" value="1"/>
</dbReference>
<dbReference type="SUPFAM" id="SSF53383">
    <property type="entry name" value="PLP-dependent transferases"/>
    <property type="match status" value="1"/>
</dbReference>
<dbReference type="PANTHER" id="PTHR30244:SF36">
    <property type="entry name" value="3-OXO-GLUCOSE-6-PHOSPHATE:GLUTAMATE AMINOTRANSFERASE"/>
    <property type="match status" value="1"/>
</dbReference>
<comment type="similarity">
    <text evidence="2 5">Belongs to the DegT/DnrJ/EryC1 family.</text>
</comment>
<sequence>MISHISAQRDLQASVECSFANFPFLDLKAQFAEIRNDLVTAVTGVLESQHFILGPEVEALEREVAEYVGAEFAIGCGSGSDALLLAQMALGIEPDDEIITSPFTFGATAGSIARLRARPVFVDIHPETFNIDERKLEAAITPRSRAIMPIHLFGLPANMDAVLEIARKHHLAVIEDAAQAIGARWKQKYVGSLGTFGCFSFFPSKNLGGAGDGGLVTTNDQQLAQRLRILRVHGTGKKYHYDLLGINSRLDALQAAILRVKLHHLNKWTHQRRRNADRYRDLFMEYDLTKWLVLPCSQETSFHVYNQYSIRAPRRDDLQIYLRDHGIPTEVYYPSPLHVEPAFAYLGHGPGDFPNAEQACQEALSLPIYPELTFDQQRAVVMTISQFYQRETSNISTE</sequence>
<dbReference type="InterPro" id="IPR015424">
    <property type="entry name" value="PyrdxlP-dep_Trfase"/>
</dbReference>
<dbReference type="PANTHER" id="PTHR30244">
    <property type="entry name" value="TRANSAMINASE"/>
    <property type="match status" value="1"/>
</dbReference>
<keyword evidence="7" id="KW-1185">Reference proteome</keyword>
<dbReference type="Pfam" id="PF01041">
    <property type="entry name" value="DegT_DnrJ_EryC1"/>
    <property type="match status" value="1"/>
</dbReference>
<gene>
    <name evidence="6" type="ORF">BDD14_0217</name>
</gene>
<evidence type="ECO:0000313" key="6">
    <source>
        <dbReference type="EMBL" id="RZU38909.1"/>
    </source>
</evidence>
<evidence type="ECO:0000256" key="2">
    <source>
        <dbReference type="ARBA" id="ARBA00037999"/>
    </source>
</evidence>
<protein>
    <submittedName>
        <fullName evidence="6">dTDP-4-amino-4,6-dideoxygalactose transaminase</fullName>
    </submittedName>
</protein>
<dbReference type="GO" id="GO:0000271">
    <property type="term" value="P:polysaccharide biosynthetic process"/>
    <property type="evidence" value="ECO:0007669"/>
    <property type="project" value="TreeGrafter"/>
</dbReference>
<dbReference type="PIRSF" id="PIRSF000390">
    <property type="entry name" value="PLP_StrS"/>
    <property type="match status" value="1"/>
</dbReference>
<evidence type="ECO:0000256" key="1">
    <source>
        <dbReference type="ARBA" id="ARBA00022898"/>
    </source>
</evidence>
<dbReference type="Gene3D" id="3.90.1150.10">
    <property type="entry name" value="Aspartate Aminotransferase, domain 1"/>
    <property type="match status" value="1"/>
</dbReference>
<dbReference type="FunFam" id="3.40.640.10:FF:000089">
    <property type="entry name" value="Aminotransferase, DegT/DnrJ/EryC1/StrS family"/>
    <property type="match status" value="1"/>
</dbReference>
<dbReference type="AlphaFoldDB" id="A0A4Q7YQ64"/>
<name>A0A4Q7YQ64_9BACT</name>
<comment type="caution">
    <text evidence="6">The sequence shown here is derived from an EMBL/GenBank/DDBJ whole genome shotgun (WGS) entry which is preliminary data.</text>
</comment>
<evidence type="ECO:0000313" key="7">
    <source>
        <dbReference type="Proteomes" id="UP000292958"/>
    </source>
</evidence>
<reference evidence="6 7" key="1">
    <citation type="submission" date="2019-02" db="EMBL/GenBank/DDBJ databases">
        <title>Genomic Encyclopedia of Archaeal and Bacterial Type Strains, Phase II (KMG-II): from individual species to whole genera.</title>
        <authorList>
            <person name="Goeker M."/>
        </authorList>
    </citation>
    <scope>NUCLEOTIDE SEQUENCE [LARGE SCALE GENOMIC DNA]</scope>
    <source>
        <strain evidence="6 7">DSM 18101</strain>
    </source>
</reference>
<evidence type="ECO:0000256" key="4">
    <source>
        <dbReference type="PIRSR" id="PIRSR000390-2"/>
    </source>
</evidence>
<dbReference type="InterPro" id="IPR000653">
    <property type="entry name" value="DegT/StrS_aminotransferase"/>
</dbReference>
<dbReference type="EMBL" id="SHKW01000001">
    <property type="protein sequence ID" value="RZU38909.1"/>
    <property type="molecule type" value="Genomic_DNA"/>
</dbReference>
<dbReference type="RefSeq" id="WP_207231656.1">
    <property type="nucleotide sequence ID" value="NZ_SHKW01000001.1"/>
</dbReference>
<evidence type="ECO:0000256" key="5">
    <source>
        <dbReference type="RuleBase" id="RU004508"/>
    </source>
</evidence>
<proteinExistence type="inferred from homology"/>
<dbReference type="GO" id="GO:0030170">
    <property type="term" value="F:pyridoxal phosphate binding"/>
    <property type="evidence" value="ECO:0007669"/>
    <property type="project" value="UniProtKB-ARBA"/>
</dbReference>
<feature type="modified residue" description="N6-(pyridoxal phosphate)lysine" evidence="4">
    <location>
        <position position="205"/>
    </location>
</feature>
<organism evidence="6 7">
    <name type="scientific">Edaphobacter modestus</name>
    <dbReference type="NCBI Taxonomy" id="388466"/>
    <lineage>
        <taxon>Bacteria</taxon>
        <taxon>Pseudomonadati</taxon>
        <taxon>Acidobacteriota</taxon>
        <taxon>Terriglobia</taxon>
        <taxon>Terriglobales</taxon>
        <taxon>Acidobacteriaceae</taxon>
        <taxon>Edaphobacter</taxon>
    </lineage>
</organism>
<keyword evidence="1 4" id="KW-0663">Pyridoxal phosphate</keyword>
<dbReference type="InterPro" id="IPR015422">
    <property type="entry name" value="PyrdxlP-dep_Trfase_small"/>
</dbReference>